<evidence type="ECO:0000256" key="7">
    <source>
        <dbReference type="ARBA" id="ARBA00023157"/>
    </source>
</evidence>
<accession>A0A913Z8W6</accession>
<dbReference type="GeneID" id="119722263"/>
<reference evidence="10" key="1">
    <citation type="submission" date="2022-11" db="UniProtKB">
        <authorList>
            <consortium name="EnsemblMetazoa"/>
        </authorList>
    </citation>
    <scope>IDENTIFICATION</scope>
</reference>
<evidence type="ECO:0000313" key="11">
    <source>
        <dbReference type="Proteomes" id="UP000887568"/>
    </source>
</evidence>
<dbReference type="GO" id="GO:0046872">
    <property type="term" value="F:metal ion binding"/>
    <property type="evidence" value="ECO:0007669"/>
    <property type="project" value="UniProtKB-KW"/>
</dbReference>
<dbReference type="RefSeq" id="XP_038048233.1">
    <property type="nucleotide sequence ID" value="XM_038192305.1"/>
</dbReference>
<dbReference type="Gene3D" id="2.60.120.260">
    <property type="entry name" value="Galactose-binding domain-like"/>
    <property type="match status" value="1"/>
</dbReference>
<dbReference type="InterPro" id="IPR008979">
    <property type="entry name" value="Galactose-bd-like_sf"/>
</dbReference>
<evidence type="ECO:0000256" key="8">
    <source>
        <dbReference type="SAM" id="SignalP"/>
    </source>
</evidence>
<name>A0A913Z8W6_PATMI</name>
<dbReference type="GO" id="GO:0042806">
    <property type="term" value="F:fucose binding"/>
    <property type="evidence" value="ECO:0007669"/>
    <property type="project" value="UniProtKB-ARBA"/>
</dbReference>
<organism evidence="10 11">
    <name type="scientific">Patiria miniata</name>
    <name type="common">Bat star</name>
    <name type="synonym">Asterina miniata</name>
    <dbReference type="NCBI Taxonomy" id="46514"/>
    <lineage>
        <taxon>Eukaryota</taxon>
        <taxon>Metazoa</taxon>
        <taxon>Echinodermata</taxon>
        <taxon>Eleutherozoa</taxon>
        <taxon>Asterozoa</taxon>
        <taxon>Asteroidea</taxon>
        <taxon>Valvatacea</taxon>
        <taxon>Valvatida</taxon>
        <taxon>Asterinidae</taxon>
        <taxon>Patiria</taxon>
    </lineage>
</organism>
<keyword evidence="5" id="KW-0430">Lectin</keyword>
<keyword evidence="4" id="KW-0479">Metal-binding</keyword>
<feature type="chain" id="PRO_5037157050" description="Fucolectin tachylectin-4 pentraxin-1 domain-containing protein" evidence="8">
    <location>
        <begin position="26"/>
        <end position="165"/>
    </location>
</feature>
<dbReference type="Proteomes" id="UP000887568">
    <property type="component" value="Unplaced"/>
</dbReference>
<evidence type="ECO:0000256" key="4">
    <source>
        <dbReference type="ARBA" id="ARBA00022723"/>
    </source>
</evidence>
<evidence type="ECO:0000256" key="1">
    <source>
        <dbReference type="ARBA" id="ARBA00002219"/>
    </source>
</evidence>
<evidence type="ECO:0000256" key="5">
    <source>
        <dbReference type="ARBA" id="ARBA00022734"/>
    </source>
</evidence>
<evidence type="ECO:0000256" key="6">
    <source>
        <dbReference type="ARBA" id="ARBA00022837"/>
    </source>
</evidence>
<dbReference type="AlphaFoldDB" id="A0A913Z8W6"/>
<dbReference type="Pfam" id="PF22633">
    <property type="entry name" value="F5_F8_type_C_2"/>
    <property type="match status" value="1"/>
</dbReference>
<dbReference type="PANTHER" id="PTHR45713">
    <property type="entry name" value="FTP DOMAIN-CONTAINING PROTEIN"/>
    <property type="match status" value="1"/>
</dbReference>
<keyword evidence="8" id="KW-0732">Signal</keyword>
<evidence type="ECO:0000259" key="9">
    <source>
        <dbReference type="SMART" id="SM00607"/>
    </source>
</evidence>
<keyword evidence="6" id="KW-0106">Calcium</keyword>
<proteinExistence type="inferred from homology"/>
<dbReference type="EnsemblMetazoa" id="XM_038192305.1">
    <property type="protein sequence ID" value="XP_038048233.1"/>
    <property type="gene ID" value="LOC119722263"/>
</dbReference>
<dbReference type="InterPro" id="IPR006585">
    <property type="entry name" value="FTP1"/>
</dbReference>
<dbReference type="SUPFAM" id="SSF49785">
    <property type="entry name" value="Galactose-binding domain-like"/>
    <property type="match status" value="1"/>
</dbReference>
<comment type="function">
    <text evidence="1">Acts as a defensive agent. Recognizes blood group fucosylated oligosaccharides including A, B, H and Lewis B-type antigens. Does not recognize Lewis A antigen and has low affinity for monovalent haptens.</text>
</comment>
<dbReference type="OrthoDB" id="547680at2759"/>
<dbReference type="InterPro" id="IPR051941">
    <property type="entry name" value="BG_Antigen-Binding_Lectin"/>
</dbReference>
<dbReference type="SMART" id="SM00607">
    <property type="entry name" value="FTP"/>
    <property type="match status" value="1"/>
</dbReference>
<comment type="subunit">
    <text evidence="3">Homotrimer.</text>
</comment>
<feature type="domain" description="Fucolectin tachylectin-4 pentraxin-1" evidence="9">
    <location>
        <begin position="25"/>
        <end position="162"/>
    </location>
</feature>
<comment type="similarity">
    <text evidence="2">Belongs to the fucolectin family.</text>
</comment>
<evidence type="ECO:0000256" key="3">
    <source>
        <dbReference type="ARBA" id="ARBA00011233"/>
    </source>
</evidence>
<feature type="signal peptide" evidence="8">
    <location>
        <begin position="1"/>
        <end position="25"/>
    </location>
</feature>
<evidence type="ECO:0000313" key="10">
    <source>
        <dbReference type="EnsemblMetazoa" id="XP_038048233.1"/>
    </source>
</evidence>
<dbReference type="PANTHER" id="PTHR45713:SF6">
    <property type="entry name" value="F5_8 TYPE C DOMAIN-CONTAINING PROTEIN"/>
    <property type="match status" value="1"/>
</dbReference>
<dbReference type="GO" id="GO:0001868">
    <property type="term" value="P:regulation of complement activation, lectin pathway"/>
    <property type="evidence" value="ECO:0007669"/>
    <property type="project" value="UniProtKB-ARBA"/>
</dbReference>
<keyword evidence="11" id="KW-1185">Reference proteome</keyword>
<protein>
    <recommendedName>
        <fullName evidence="9">Fucolectin tachylectin-4 pentraxin-1 domain-containing protein</fullName>
    </recommendedName>
</protein>
<keyword evidence="7" id="KW-1015">Disulfide bond</keyword>
<dbReference type="GO" id="GO:0010185">
    <property type="term" value="P:regulation of cellular defense response"/>
    <property type="evidence" value="ECO:0007669"/>
    <property type="project" value="UniProtKB-ARBA"/>
</dbReference>
<evidence type="ECO:0000256" key="2">
    <source>
        <dbReference type="ARBA" id="ARBA00010147"/>
    </source>
</evidence>
<sequence length="165" mass="17764">MAACSLRWCRFRALVLLIAVKTALSLDVRGKPAEQSSTAPEENGLSFEAGKAVDGDFHSSSKTAEMLNPWWRLDLEAVYCLRKITIIKGVGLNGAEVRAGLSPDRLPNTLIGTVGGQQVTTITADPVVTARYVSIDLPGDNKIINMAEVTVEKFVDEEALASTCE</sequence>